<feature type="non-terminal residue" evidence="1">
    <location>
        <position position="1"/>
    </location>
</feature>
<name>A0A0F8WP36_9ZZZZ</name>
<dbReference type="EMBL" id="LAZR01063869">
    <property type="protein sequence ID" value="KKK58652.1"/>
    <property type="molecule type" value="Genomic_DNA"/>
</dbReference>
<gene>
    <name evidence="1" type="ORF">LCGC14_3042300</name>
</gene>
<reference evidence="1" key="1">
    <citation type="journal article" date="2015" name="Nature">
        <title>Complex archaea that bridge the gap between prokaryotes and eukaryotes.</title>
        <authorList>
            <person name="Spang A."/>
            <person name="Saw J.H."/>
            <person name="Jorgensen S.L."/>
            <person name="Zaremba-Niedzwiedzka K."/>
            <person name="Martijn J."/>
            <person name="Lind A.E."/>
            <person name="van Eijk R."/>
            <person name="Schleper C."/>
            <person name="Guy L."/>
            <person name="Ettema T.J."/>
        </authorList>
    </citation>
    <scope>NUCLEOTIDE SEQUENCE</scope>
</reference>
<proteinExistence type="predicted"/>
<accession>A0A0F8WP36</accession>
<evidence type="ECO:0000313" key="1">
    <source>
        <dbReference type="EMBL" id="KKK58652.1"/>
    </source>
</evidence>
<organism evidence="1">
    <name type="scientific">marine sediment metagenome</name>
    <dbReference type="NCBI Taxonomy" id="412755"/>
    <lineage>
        <taxon>unclassified sequences</taxon>
        <taxon>metagenomes</taxon>
        <taxon>ecological metagenomes</taxon>
    </lineage>
</organism>
<sequence>CYEEDADKLYVCEPTSGDCDTAAEWRDTSGAGGGTSAVIGFSGAGAIIPKATTLFLGLGPGTVGTTEINFGFYVTQAGTLSDLYTYISANASDQAANTVFVRKNGVATSITTSYGAGETGLKSDTTNTETVAATDYVTVQVVNNDSGGGGAADIVIEAVSFLLGP</sequence>
<protein>
    <submittedName>
        <fullName evidence="1">Uncharacterized protein</fullName>
    </submittedName>
</protein>
<comment type="caution">
    <text evidence="1">The sequence shown here is derived from an EMBL/GenBank/DDBJ whole genome shotgun (WGS) entry which is preliminary data.</text>
</comment>
<dbReference type="AlphaFoldDB" id="A0A0F8WP36"/>